<evidence type="ECO:0000313" key="5">
    <source>
        <dbReference type="EMBL" id="MEO1781046.1"/>
    </source>
</evidence>
<feature type="domain" description="HTH araC/xylS-type" evidence="4">
    <location>
        <begin position="175"/>
        <end position="273"/>
    </location>
</feature>
<evidence type="ECO:0000256" key="1">
    <source>
        <dbReference type="ARBA" id="ARBA00023015"/>
    </source>
</evidence>
<keyword evidence="2" id="KW-0238">DNA-binding</keyword>
<proteinExistence type="predicted"/>
<keyword evidence="3" id="KW-0804">Transcription</keyword>
<evidence type="ECO:0000259" key="4">
    <source>
        <dbReference type="PROSITE" id="PS01124"/>
    </source>
</evidence>
<dbReference type="PANTHER" id="PTHR43280:SF2">
    <property type="entry name" value="HTH-TYPE TRANSCRIPTIONAL REGULATOR EXSA"/>
    <property type="match status" value="1"/>
</dbReference>
<dbReference type="Proteomes" id="UP001429357">
    <property type="component" value="Unassembled WGS sequence"/>
</dbReference>
<protein>
    <recommendedName>
        <fullName evidence="4">HTH araC/xylS-type domain-containing protein</fullName>
    </recommendedName>
</protein>
<dbReference type="InterPro" id="IPR037923">
    <property type="entry name" value="HTH-like"/>
</dbReference>
<evidence type="ECO:0000313" key="6">
    <source>
        <dbReference type="Proteomes" id="UP001429357"/>
    </source>
</evidence>
<sequence length="280" mass="32945">MEQRLLGQPTEIHFHWCGYLHSKKAWQHDPRTNLDYELMIGVAGRVHFEISGKPLTLAAGELLVIPPGTHFYGRDAEENVGFYWLHFEMKGMEVATAGENPAFNQPQLWQLPLYEQNLILDNELLLLQQLQTIKEMELPTHQLLDSYTATLLLSIKEKYLLSFQENDSEKHFLIDYLKEYLQRNYRRKITVAELASYFGYNKAYLSNLFSREVGQTVTQYLHMLRLEQGRQLLLTTNDSIREVAEKVGIEDEKYFSRLFQKQFLLAPRSYRKKYGLINEM</sequence>
<gene>
    <name evidence="5" type="ORF">BAU18_000625</name>
</gene>
<dbReference type="RefSeq" id="WP_161870664.1">
    <property type="nucleotide sequence ID" value="NZ_MAEI02000001.1"/>
</dbReference>
<dbReference type="SUPFAM" id="SSF51215">
    <property type="entry name" value="Regulatory protein AraC"/>
    <property type="match status" value="1"/>
</dbReference>
<dbReference type="Gene3D" id="2.60.120.280">
    <property type="entry name" value="Regulatory protein AraC"/>
    <property type="match status" value="1"/>
</dbReference>
<reference evidence="5" key="2">
    <citation type="submission" date="2024-02" db="EMBL/GenBank/DDBJ databases">
        <title>The Genome Sequence of Enterococcus diestrammenae JM9A.</title>
        <authorList>
            <person name="Earl A."/>
            <person name="Manson A."/>
            <person name="Gilmore M."/>
            <person name="Sanders J."/>
            <person name="Shea T."/>
            <person name="Howe W."/>
            <person name="Livny J."/>
            <person name="Cuomo C."/>
            <person name="Neafsey D."/>
            <person name="Birren B."/>
        </authorList>
    </citation>
    <scope>NUCLEOTIDE SEQUENCE</scope>
    <source>
        <strain evidence="5">JM9A</strain>
    </source>
</reference>
<dbReference type="InterPro" id="IPR018060">
    <property type="entry name" value="HTH_AraC"/>
</dbReference>
<accession>A0ABV0F1K7</accession>
<dbReference type="SMART" id="SM00342">
    <property type="entry name" value="HTH_ARAC"/>
    <property type="match status" value="1"/>
</dbReference>
<dbReference type="InterPro" id="IPR009057">
    <property type="entry name" value="Homeodomain-like_sf"/>
</dbReference>
<comment type="caution">
    <text evidence="5">The sequence shown here is derived from an EMBL/GenBank/DDBJ whole genome shotgun (WGS) entry which is preliminary data.</text>
</comment>
<dbReference type="PANTHER" id="PTHR43280">
    <property type="entry name" value="ARAC-FAMILY TRANSCRIPTIONAL REGULATOR"/>
    <property type="match status" value="1"/>
</dbReference>
<dbReference type="Pfam" id="PF12833">
    <property type="entry name" value="HTH_18"/>
    <property type="match status" value="1"/>
</dbReference>
<dbReference type="SUPFAM" id="SSF46689">
    <property type="entry name" value="Homeodomain-like"/>
    <property type="match status" value="2"/>
</dbReference>
<dbReference type="EMBL" id="MAEI02000001">
    <property type="protein sequence ID" value="MEO1781046.1"/>
    <property type="molecule type" value="Genomic_DNA"/>
</dbReference>
<organism evidence="5 6">
    <name type="scientific">Enterococcus diestrammenae</name>
    <dbReference type="NCBI Taxonomy" id="1155073"/>
    <lineage>
        <taxon>Bacteria</taxon>
        <taxon>Bacillati</taxon>
        <taxon>Bacillota</taxon>
        <taxon>Bacilli</taxon>
        <taxon>Lactobacillales</taxon>
        <taxon>Enterococcaceae</taxon>
        <taxon>Enterococcus</taxon>
    </lineage>
</organism>
<name>A0ABV0F1K7_9ENTE</name>
<evidence type="ECO:0000256" key="2">
    <source>
        <dbReference type="ARBA" id="ARBA00023125"/>
    </source>
</evidence>
<dbReference type="InterPro" id="IPR003313">
    <property type="entry name" value="AraC-bd"/>
</dbReference>
<dbReference type="Gene3D" id="1.10.10.60">
    <property type="entry name" value="Homeodomain-like"/>
    <property type="match status" value="2"/>
</dbReference>
<dbReference type="PROSITE" id="PS01124">
    <property type="entry name" value="HTH_ARAC_FAMILY_2"/>
    <property type="match status" value="1"/>
</dbReference>
<keyword evidence="6" id="KW-1185">Reference proteome</keyword>
<dbReference type="Pfam" id="PF02311">
    <property type="entry name" value="AraC_binding"/>
    <property type="match status" value="1"/>
</dbReference>
<evidence type="ECO:0000256" key="3">
    <source>
        <dbReference type="ARBA" id="ARBA00023163"/>
    </source>
</evidence>
<keyword evidence="1" id="KW-0805">Transcription regulation</keyword>
<reference evidence="5" key="1">
    <citation type="submission" date="2016-06" db="EMBL/GenBank/DDBJ databases">
        <authorList>
            <person name="Van Tyne D."/>
        </authorList>
    </citation>
    <scope>NUCLEOTIDE SEQUENCE</scope>
    <source>
        <strain evidence="5">JM9A</strain>
    </source>
</reference>